<dbReference type="SUPFAM" id="SSF51735">
    <property type="entry name" value="NAD(P)-binding Rossmann-fold domains"/>
    <property type="match status" value="1"/>
</dbReference>
<dbReference type="InterPro" id="IPR036291">
    <property type="entry name" value="NAD(P)-bd_dom_sf"/>
</dbReference>
<dbReference type="Pfam" id="PF01370">
    <property type="entry name" value="Epimerase"/>
    <property type="match status" value="1"/>
</dbReference>
<evidence type="ECO:0000256" key="1">
    <source>
        <dbReference type="SAM" id="MobiDB-lite"/>
    </source>
</evidence>
<protein>
    <submittedName>
        <fullName evidence="3">Nucleoside-diphosphate-sugar epimerase</fullName>
    </submittedName>
</protein>
<evidence type="ECO:0000259" key="2">
    <source>
        <dbReference type="Pfam" id="PF01370"/>
    </source>
</evidence>
<comment type="caution">
    <text evidence="3">The sequence shown here is derived from an EMBL/GenBank/DDBJ whole genome shotgun (WGS) entry which is preliminary data.</text>
</comment>
<name>A0ABT9R347_9ACTN</name>
<feature type="region of interest" description="Disordered" evidence="1">
    <location>
        <begin position="115"/>
        <end position="152"/>
    </location>
</feature>
<organism evidence="3 4">
    <name type="scientific">Streptosporangium brasiliense</name>
    <dbReference type="NCBI Taxonomy" id="47480"/>
    <lineage>
        <taxon>Bacteria</taxon>
        <taxon>Bacillati</taxon>
        <taxon>Actinomycetota</taxon>
        <taxon>Actinomycetes</taxon>
        <taxon>Streptosporangiales</taxon>
        <taxon>Streptosporangiaceae</taxon>
        <taxon>Streptosporangium</taxon>
    </lineage>
</organism>
<proteinExistence type="predicted"/>
<dbReference type="Gene3D" id="3.40.50.720">
    <property type="entry name" value="NAD(P)-binding Rossmann-like Domain"/>
    <property type="match status" value="1"/>
</dbReference>
<keyword evidence="4" id="KW-1185">Reference proteome</keyword>
<dbReference type="InterPro" id="IPR051783">
    <property type="entry name" value="NAD(P)-dependent_oxidoreduct"/>
</dbReference>
<reference evidence="3 4" key="1">
    <citation type="submission" date="2023-07" db="EMBL/GenBank/DDBJ databases">
        <title>Sequencing the genomes of 1000 actinobacteria strains.</title>
        <authorList>
            <person name="Klenk H.-P."/>
        </authorList>
    </citation>
    <scope>NUCLEOTIDE SEQUENCE [LARGE SCALE GENOMIC DNA]</scope>
    <source>
        <strain evidence="3 4">DSM 44109</strain>
    </source>
</reference>
<gene>
    <name evidence="3" type="ORF">J2S55_002915</name>
</gene>
<dbReference type="PANTHER" id="PTHR48079">
    <property type="entry name" value="PROTEIN YEEZ"/>
    <property type="match status" value="1"/>
</dbReference>
<sequence>MARPLITVLGASGFVGSAVLAALAERPVSVRAVSRRPAAVPAAGPAEFEVRTADLTDAESLAEAVAGSDAVIHLVLDASGWRGADDDSATARVNVDVMRDLVGCLRAGRGGRPPVVVSAGSVSQVGPPPRSPIDGTEPDRPQTSYDRQKQSAEGLLKRASHAGTVRGVSLRLPTVFGDGPDRGVLATMARRALAGEALTMWHDGTVERELLYVHDVADAFVAALDHADALAGGHWLLGRGRGERIGDVFRTIAGLVSAHTERPPVPVVSVPPPADARRTDFHSVVVDSSAFRAVTGWRPRVPLREALTRMVRALAGSPPRS</sequence>
<feature type="compositionally biased region" description="Low complexity" evidence="1">
    <location>
        <begin position="115"/>
        <end position="125"/>
    </location>
</feature>
<dbReference type="RefSeq" id="WP_306860716.1">
    <property type="nucleotide sequence ID" value="NZ_JAUSRB010000002.1"/>
</dbReference>
<dbReference type="EMBL" id="JAUSRB010000002">
    <property type="protein sequence ID" value="MDP9863649.1"/>
    <property type="molecule type" value="Genomic_DNA"/>
</dbReference>
<evidence type="ECO:0000313" key="4">
    <source>
        <dbReference type="Proteomes" id="UP001230426"/>
    </source>
</evidence>
<feature type="domain" description="NAD-dependent epimerase/dehydratase" evidence="2">
    <location>
        <begin position="6"/>
        <end position="238"/>
    </location>
</feature>
<accession>A0ABT9R347</accession>
<dbReference type="Proteomes" id="UP001230426">
    <property type="component" value="Unassembled WGS sequence"/>
</dbReference>
<dbReference type="InterPro" id="IPR001509">
    <property type="entry name" value="Epimerase_deHydtase"/>
</dbReference>
<dbReference type="PANTHER" id="PTHR48079:SF6">
    <property type="entry name" value="NAD(P)-BINDING DOMAIN-CONTAINING PROTEIN-RELATED"/>
    <property type="match status" value="1"/>
</dbReference>
<evidence type="ECO:0000313" key="3">
    <source>
        <dbReference type="EMBL" id="MDP9863649.1"/>
    </source>
</evidence>